<sequence>MKRKKWTEEEEETLINKYSDMLSSGSLAKLKTRLKKFQPIAEHVNSVHHCRDPVAFPWEWTWRDASIKVQNMRHQYIGVKQKIIVRKTSTASSSDGGGGGEEYYYNWDDGENHWQNFIKYKEVFGDVDLDPSDLANSNNANKSSSSKNRGNFGGNLNSGRWQRNGESPSLLPPPPHVVLDDENTGNGLPSSFNGFVVDGGECNRVHMGDSDVLGLCLGGLEYENLDGDDDGVGEMSGGGGEYGVAEREEELQLEEGGGKVGSKKKMLRREDLGGAASDWVMKSLGLMGARLVEMRDMVMRREERQREREFNKEEEVAAREEGQRDRENQREERQREREERAIMREFEWEERERGWARREFERRVQVEHERTEEKRRRMELEERREREEMEWREQMVRMQMEHEKLMMQMQVDACQSQMQTMGTLVRLVCQIFSPGNDSLGGLTSLPPQVLHNLQHSDNIVPIGDKTDANPASHFMVTE</sequence>
<accession>U5DHU2</accession>
<dbReference type="EMBL" id="KI392060">
    <property type="protein sequence ID" value="ERN20098.1"/>
    <property type="molecule type" value="Genomic_DNA"/>
</dbReference>
<feature type="region of interest" description="Disordered" evidence="1">
    <location>
        <begin position="135"/>
        <end position="185"/>
    </location>
</feature>
<proteinExistence type="predicted"/>
<dbReference type="OMA" id="MMQMHAD"/>
<dbReference type="OrthoDB" id="1725125at2759"/>
<dbReference type="PANTHER" id="PTHR37076:SF3">
    <property type="entry name" value="STRESS RESPONSE PROTEIN NST1-LIKE"/>
    <property type="match status" value="1"/>
</dbReference>
<evidence type="ECO:0000256" key="1">
    <source>
        <dbReference type="SAM" id="MobiDB-lite"/>
    </source>
</evidence>
<evidence type="ECO:0000313" key="2">
    <source>
        <dbReference type="EMBL" id="ERN20098.1"/>
    </source>
</evidence>
<name>U5DHU2_AMBTC</name>
<gene>
    <name evidence="2" type="ORF">AMTR_s00066p00038130</name>
</gene>
<protein>
    <submittedName>
        <fullName evidence="2">Uncharacterized protein</fullName>
    </submittedName>
</protein>
<organism evidence="2 3">
    <name type="scientific">Amborella trichopoda</name>
    <dbReference type="NCBI Taxonomy" id="13333"/>
    <lineage>
        <taxon>Eukaryota</taxon>
        <taxon>Viridiplantae</taxon>
        <taxon>Streptophyta</taxon>
        <taxon>Embryophyta</taxon>
        <taxon>Tracheophyta</taxon>
        <taxon>Spermatophyta</taxon>
        <taxon>Magnoliopsida</taxon>
        <taxon>Amborellales</taxon>
        <taxon>Amborellaceae</taxon>
        <taxon>Amborella</taxon>
    </lineage>
</organism>
<dbReference type="Proteomes" id="UP000017836">
    <property type="component" value="Unassembled WGS sequence"/>
</dbReference>
<dbReference type="AlphaFoldDB" id="U5DHU2"/>
<dbReference type="eggNOG" id="ENOG502QSFI">
    <property type="taxonomic scope" value="Eukaryota"/>
</dbReference>
<dbReference type="PANTHER" id="PTHR37076">
    <property type="entry name" value="HISTONE-LYSINE N-METHYLTRANSFERASE, H3 LYSINE-79 SPECIFIC-LIKE-RELATED"/>
    <property type="match status" value="1"/>
</dbReference>
<feature type="compositionally biased region" description="Low complexity" evidence="1">
    <location>
        <begin position="135"/>
        <end position="148"/>
    </location>
</feature>
<evidence type="ECO:0000313" key="3">
    <source>
        <dbReference type="Proteomes" id="UP000017836"/>
    </source>
</evidence>
<feature type="region of interest" description="Disordered" evidence="1">
    <location>
        <begin position="302"/>
        <end position="336"/>
    </location>
</feature>
<keyword evidence="3" id="KW-1185">Reference proteome</keyword>
<dbReference type="HOGENOM" id="CLU_047193_0_0_1"/>
<reference evidence="3" key="1">
    <citation type="journal article" date="2013" name="Science">
        <title>The Amborella genome and the evolution of flowering plants.</title>
        <authorList>
            <consortium name="Amborella Genome Project"/>
        </authorList>
    </citation>
    <scope>NUCLEOTIDE SEQUENCE [LARGE SCALE GENOMIC DNA]</scope>
</reference>
<feature type="compositionally biased region" description="Polar residues" evidence="1">
    <location>
        <begin position="154"/>
        <end position="166"/>
    </location>
</feature>
<dbReference type="Gramene" id="ERN20098">
    <property type="protein sequence ID" value="ERN20098"/>
    <property type="gene ID" value="AMTR_s00066p00038130"/>
</dbReference>